<keyword evidence="5" id="KW-0969">Cilium</keyword>
<proteinExistence type="inferred from homology"/>
<dbReference type="AlphaFoldDB" id="A0A844AVZ0"/>
<gene>
    <name evidence="5" type="ORF">GHT07_15430</name>
</gene>
<name>A0A844AVZ0_9BURK</name>
<comment type="function">
    <text evidence="4">Required for flagellar hook formation. May act as a scaffolding protein.</text>
</comment>
<keyword evidence="5" id="KW-0966">Cell projection</keyword>
<evidence type="ECO:0000256" key="1">
    <source>
        <dbReference type="ARBA" id="ARBA00010577"/>
    </source>
</evidence>
<evidence type="ECO:0000313" key="6">
    <source>
        <dbReference type="Proteomes" id="UP000487350"/>
    </source>
</evidence>
<dbReference type="GO" id="GO:0044781">
    <property type="term" value="P:bacterial-type flagellum organization"/>
    <property type="evidence" value="ECO:0007669"/>
    <property type="project" value="UniProtKB-KW"/>
</dbReference>
<evidence type="ECO:0000256" key="4">
    <source>
        <dbReference type="ARBA" id="ARBA00024746"/>
    </source>
</evidence>
<evidence type="ECO:0000256" key="3">
    <source>
        <dbReference type="ARBA" id="ARBA00022795"/>
    </source>
</evidence>
<comment type="caution">
    <text evidence="5">The sequence shown here is derived from an EMBL/GenBank/DDBJ whole genome shotgun (WGS) entry which is preliminary data.</text>
</comment>
<dbReference type="Proteomes" id="UP000487350">
    <property type="component" value="Unassembled WGS sequence"/>
</dbReference>
<protein>
    <recommendedName>
        <fullName evidence="2">Basal-body rod modification protein FlgD</fullName>
    </recommendedName>
</protein>
<evidence type="ECO:0000313" key="5">
    <source>
        <dbReference type="EMBL" id="MRD48680.1"/>
    </source>
</evidence>
<dbReference type="RefSeq" id="WP_323740963.1">
    <property type="nucleotide sequence ID" value="NZ_WJBU01000015.1"/>
</dbReference>
<accession>A0A844AVZ0</accession>
<dbReference type="InterPro" id="IPR005648">
    <property type="entry name" value="FlgD"/>
</dbReference>
<comment type="similarity">
    <text evidence="1">Belongs to the FlgD family.</text>
</comment>
<dbReference type="EMBL" id="WJBU01000015">
    <property type="protein sequence ID" value="MRD48680.1"/>
    <property type="molecule type" value="Genomic_DNA"/>
</dbReference>
<keyword evidence="3" id="KW-1005">Bacterial flagellum biogenesis</keyword>
<evidence type="ECO:0000256" key="2">
    <source>
        <dbReference type="ARBA" id="ARBA00016013"/>
    </source>
</evidence>
<dbReference type="Pfam" id="PF03963">
    <property type="entry name" value="FlgD"/>
    <property type="match status" value="1"/>
</dbReference>
<organism evidence="5 6">
    <name type="scientific">Caenimonas koreensis DSM 17982</name>
    <dbReference type="NCBI Taxonomy" id="1121255"/>
    <lineage>
        <taxon>Bacteria</taxon>
        <taxon>Pseudomonadati</taxon>
        <taxon>Pseudomonadota</taxon>
        <taxon>Betaproteobacteria</taxon>
        <taxon>Burkholderiales</taxon>
        <taxon>Comamonadaceae</taxon>
        <taxon>Caenimonas</taxon>
    </lineage>
</organism>
<keyword evidence="5" id="KW-0282">Flagellum</keyword>
<keyword evidence="6" id="KW-1185">Reference proteome</keyword>
<reference evidence="5 6" key="1">
    <citation type="submission" date="2019-11" db="EMBL/GenBank/DDBJ databases">
        <title>Caenimonas koreensis gen. nov., sp. nov., isolated from activated sludge.</title>
        <authorList>
            <person name="Seung H.R."/>
        </authorList>
    </citation>
    <scope>NUCLEOTIDE SEQUENCE [LARGE SCALE GENOMIC DNA]</scope>
    <source>
        <strain evidence="5 6">EMB320</strain>
    </source>
</reference>
<sequence length="132" mass="13871">MSISSVSPTASTQAKPLGMEDFLKVLLTQLTYQDPLKPMDNQQFMAQMAQFTSLQQTQELNDKMTTLVANQASLQSIGLLGRNVDITTDGGTTLSGAVTAISLSGASPLLSITTTAGNVLPNISLGQVIAVR</sequence>